<reference evidence="1 2" key="1">
    <citation type="submission" date="2021-06" db="EMBL/GenBank/DDBJ databases">
        <title>Faecalicatena sp. nov. isolated from porcine feces.</title>
        <authorList>
            <person name="Oh B.S."/>
            <person name="Lee J.H."/>
        </authorList>
    </citation>
    <scope>NUCLEOTIDE SEQUENCE [LARGE SCALE GENOMIC DNA]</scope>
    <source>
        <strain evidence="1 2">AGMB00832</strain>
    </source>
</reference>
<evidence type="ECO:0000313" key="1">
    <source>
        <dbReference type="EMBL" id="MBU3877855.1"/>
    </source>
</evidence>
<keyword evidence="2" id="KW-1185">Reference proteome</keyword>
<dbReference type="EMBL" id="JABACJ020000023">
    <property type="protein sequence ID" value="MBU3877855.1"/>
    <property type="molecule type" value="Genomic_DNA"/>
</dbReference>
<name>A0ABS6D9B0_9FIRM</name>
<dbReference type="RefSeq" id="WP_142691874.1">
    <property type="nucleotide sequence ID" value="NZ_JABACJ020000023.1"/>
</dbReference>
<gene>
    <name evidence="1" type="ORF">HGO97_018805</name>
</gene>
<organism evidence="1 2">
    <name type="scientific">Faecalicatena faecalis</name>
    <dbReference type="NCBI Taxonomy" id="2726362"/>
    <lineage>
        <taxon>Bacteria</taxon>
        <taxon>Bacillati</taxon>
        <taxon>Bacillota</taxon>
        <taxon>Clostridia</taxon>
        <taxon>Lachnospirales</taxon>
        <taxon>Lachnospiraceae</taxon>
        <taxon>Faecalicatena</taxon>
    </lineage>
</organism>
<dbReference type="Proteomes" id="UP000723714">
    <property type="component" value="Unassembled WGS sequence"/>
</dbReference>
<protein>
    <submittedName>
        <fullName evidence="1">Uncharacterized protein</fullName>
    </submittedName>
</protein>
<proteinExistence type="predicted"/>
<comment type="caution">
    <text evidence="1">The sequence shown here is derived from an EMBL/GenBank/DDBJ whole genome shotgun (WGS) entry which is preliminary data.</text>
</comment>
<evidence type="ECO:0000313" key="2">
    <source>
        <dbReference type="Proteomes" id="UP000723714"/>
    </source>
</evidence>
<sequence>MARVYSNYSEEEILLLQRESEKMGLSLSAYQKYRTLLSLTDNNTIDIADLISKMKDTLSAKKEGDVFIVSSLVPNEWVSLSRSEKNTLSKALKKIVDENPKAYQVNDVLPGKINQYIVLGGQ</sequence>
<accession>A0ABS6D9B0</accession>